<proteinExistence type="inferred from homology"/>
<dbReference type="Gene3D" id="1.10.1380.10">
    <property type="entry name" value="Neutral endopeptidase , domain2"/>
    <property type="match status" value="1"/>
</dbReference>
<evidence type="ECO:0000256" key="5">
    <source>
        <dbReference type="ARBA" id="ARBA00022801"/>
    </source>
</evidence>
<dbReference type="CDD" id="cd08662">
    <property type="entry name" value="M13"/>
    <property type="match status" value="1"/>
</dbReference>
<name>A0A423PPG7_9GAMM</name>
<dbReference type="GO" id="GO:0004222">
    <property type="term" value="F:metalloendopeptidase activity"/>
    <property type="evidence" value="ECO:0007669"/>
    <property type="project" value="InterPro"/>
</dbReference>
<evidence type="ECO:0000256" key="4">
    <source>
        <dbReference type="ARBA" id="ARBA00022723"/>
    </source>
</evidence>
<keyword evidence="8" id="KW-0732">Signal</keyword>
<dbReference type="Gene3D" id="3.40.390.10">
    <property type="entry name" value="Collagenase (Catalytic Domain)"/>
    <property type="match status" value="1"/>
</dbReference>
<dbReference type="AlphaFoldDB" id="A0A423PPG7"/>
<dbReference type="GO" id="GO:0016485">
    <property type="term" value="P:protein processing"/>
    <property type="evidence" value="ECO:0007669"/>
    <property type="project" value="TreeGrafter"/>
</dbReference>
<dbReference type="InterPro" id="IPR008753">
    <property type="entry name" value="Peptidase_M13_N"/>
</dbReference>
<dbReference type="Pfam" id="PF05649">
    <property type="entry name" value="Peptidase_M13_N"/>
    <property type="match status" value="1"/>
</dbReference>
<dbReference type="PROSITE" id="PS51885">
    <property type="entry name" value="NEPRILYSIN"/>
    <property type="match status" value="1"/>
</dbReference>
<dbReference type="InParanoid" id="A0A423PPG7"/>
<dbReference type="InterPro" id="IPR042089">
    <property type="entry name" value="Peptidase_M13_dom_2"/>
</dbReference>
<gene>
    <name evidence="11" type="ORF">SAJA_09345</name>
</gene>
<keyword evidence="12" id="KW-1185">Reference proteome</keyword>
<evidence type="ECO:0000256" key="6">
    <source>
        <dbReference type="ARBA" id="ARBA00022833"/>
    </source>
</evidence>
<dbReference type="Proteomes" id="UP000285310">
    <property type="component" value="Unassembled WGS sequence"/>
</dbReference>
<dbReference type="PANTHER" id="PTHR11733:SF167">
    <property type="entry name" value="FI17812P1-RELATED"/>
    <property type="match status" value="1"/>
</dbReference>
<feature type="chain" id="PRO_5019406413" evidence="8">
    <location>
        <begin position="25"/>
        <end position="701"/>
    </location>
</feature>
<reference evidence="11 12" key="1">
    <citation type="submission" date="2013-10" db="EMBL/GenBank/DDBJ databases">
        <title>Salinisphaera japonica YTM-1 Genome Sequencing.</title>
        <authorList>
            <person name="Lai Q."/>
            <person name="Li C."/>
            <person name="Shao Z."/>
        </authorList>
    </citation>
    <scope>NUCLEOTIDE SEQUENCE [LARGE SCALE GENOMIC DNA]</scope>
    <source>
        <strain evidence="11 12">YTM-1</strain>
    </source>
</reference>
<evidence type="ECO:0000256" key="1">
    <source>
        <dbReference type="ARBA" id="ARBA00001947"/>
    </source>
</evidence>
<evidence type="ECO:0000256" key="3">
    <source>
        <dbReference type="ARBA" id="ARBA00022670"/>
    </source>
</evidence>
<evidence type="ECO:0000259" key="10">
    <source>
        <dbReference type="Pfam" id="PF05649"/>
    </source>
</evidence>
<comment type="cofactor">
    <cofactor evidence="1">
        <name>Zn(2+)</name>
        <dbReference type="ChEBI" id="CHEBI:29105"/>
    </cofactor>
</comment>
<keyword evidence="3" id="KW-0645">Protease</keyword>
<protein>
    <submittedName>
        <fullName evidence="11">Peptidase</fullName>
    </submittedName>
</protein>
<dbReference type="GO" id="GO:0046872">
    <property type="term" value="F:metal ion binding"/>
    <property type="evidence" value="ECO:0007669"/>
    <property type="project" value="UniProtKB-KW"/>
</dbReference>
<keyword evidence="6" id="KW-0862">Zinc</keyword>
<organism evidence="11 12">
    <name type="scientific">Salinisphaera japonica YTM-1</name>
    <dbReference type="NCBI Taxonomy" id="1209778"/>
    <lineage>
        <taxon>Bacteria</taxon>
        <taxon>Pseudomonadati</taxon>
        <taxon>Pseudomonadota</taxon>
        <taxon>Gammaproteobacteria</taxon>
        <taxon>Salinisphaerales</taxon>
        <taxon>Salinisphaeraceae</taxon>
        <taxon>Salinisphaera</taxon>
    </lineage>
</organism>
<comment type="caution">
    <text evidence="11">The sequence shown here is derived from an EMBL/GenBank/DDBJ whole genome shotgun (WGS) entry which is preliminary data.</text>
</comment>
<evidence type="ECO:0000313" key="11">
    <source>
        <dbReference type="EMBL" id="ROO27514.1"/>
    </source>
</evidence>
<keyword evidence="4" id="KW-0479">Metal-binding</keyword>
<sequence>MMLYRNRSTGFVLVALVIAGSAGAATPPDNDDAPAADMKLSAARDVFDTKELDTSTSACKNLDDFVNAKWIADNPIPDDQTRWGAFNVLREKSLADQHTLVKAAADDVARDDADLDPLRAKIGTLFAAAMDTTAIEKAGLRPVEPRLKQIAGIDSRDALTDYLTRAFADGQGQVFDLDASPDYKNAENVIAYAYQGGLSLPTPAYYSGKAHADERTAYVAYLTRLFKLAGQDKETAEQNARHTMAFETALAKHSLSRVEMRDPDNQYHFVSLAEAEKATPHFDWQAFFAAQDADIQNGFSLSEPKFFKEFDRLLAKAPLDQWRAYLAAHALDDAAPLLAKRFRDAHFDFYGTTLGGQPEQKARWKQSLEAVNGAMGQALGQLYVADYFPPEAKARAEQLVDNIRAALKMRLQNNDWMSDETKARALDKWAKFLPKIGYPEQWRDWSGLAIEQDVFYGDMEAAARYNHAYEMAYVGKHRDRQRWSMTPQTVNAYYNPTDNTINFPAAILQPPFFYAHGDDAVNYGGIGAVIGHESSHGYDDQGSQFDGDGNQRDWWTAADREAFDARTARLVDQFAAYTPLPDKPELHINGKLTLGENIADLDGLTLAYDALQKALADKPAEAKQTIDGYTQPQRFFMAWARVWRGHSRPEALEVALNADPHSPMTYRAIGAPSNMKAFAQAFDCKTGDAMVRPPKKRVEIW</sequence>
<evidence type="ECO:0000256" key="8">
    <source>
        <dbReference type="SAM" id="SignalP"/>
    </source>
</evidence>
<dbReference type="InterPro" id="IPR018497">
    <property type="entry name" value="Peptidase_M13_C"/>
</dbReference>
<dbReference type="EMBL" id="AYKG01000026">
    <property type="protein sequence ID" value="ROO27514.1"/>
    <property type="molecule type" value="Genomic_DNA"/>
</dbReference>
<feature type="domain" description="Peptidase M13 N-terminal" evidence="10">
    <location>
        <begin position="59"/>
        <end position="439"/>
    </location>
</feature>
<dbReference type="PANTHER" id="PTHR11733">
    <property type="entry name" value="ZINC METALLOPROTEASE FAMILY M13 NEPRILYSIN-RELATED"/>
    <property type="match status" value="1"/>
</dbReference>
<keyword evidence="7" id="KW-0482">Metalloprotease</keyword>
<feature type="domain" description="Peptidase M13 C-terminal" evidence="9">
    <location>
        <begin position="491"/>
        <end position="698"/>
    </location>
</feature>
<keyword evidence="5" id="KW-0378">Hydrolase</keyword>
<dbReference type="Pfam" id="PF01431">
    <property type="entry name" value="Peptidase_M13"/>
    <property type="match status" value="1"/>
</dbReference>
<dbReference type="PRINTS" id="PR00786">
    <property type="entry name" value="NEPRILYSIN"/>
</dbReference>
<dbReference type="InterPro" id="IPR024079">
    <property type="entry name" value="MetalloPept_cat_dom_sf"/>
</dbReference>
<dbReference type="SUPFAM" id="SSF55486">
    <property type="entry name" value="Metalloproteases ('zincins'), catalytic domain"/>
    <property type="match status" value="1"/>
</dbReference>
<evidence type="ECO:0000313" key="12">
    <source>
        <dbReference type="Proteomes" id="UP000285310"/>
    </source>
</evidence>
<evidence type="ECO:0000256" key="7">
    <source>
        <dbReference type="ARBA" id="ARBA00023049"/>
    </source>
</evidence>
<accession>A0A423PPG7</accession>
<feature type="signal peptide" evidence="8">
    <location>
        <begin position="1"/>
        <end position="24"/>
    </location>
</feature>
<evidence type="ECO:0000259" key="9">
    <source>
        <dbReference type="Pfam" id="PF01431"/>
    </source>
</evidence>
<evidence type="ECO:0000256" key="2">
    <source>
        <dbReference type="ARBA" id="ARBA00007357"/>
    </source>
</evidence>
<dbReference type="InterPro" id="IPR000718">
    <property type="entry name" value="Peptidase_M13"/>
</dbReference>
<dbReference type="GO" id="GO:0005886">
    <property type="term" value="C:plasma membrane"/>
    <property type="evidence" value="ECO:0007669"/>
    <property type="project" value="TreeGrafter"/>
</dbReference>
<comment type="similarity">
    <text evidence="2">Belongs to the peptidase M13 family.</text>
</comment>